<dbReference type="SUPFAM" id="SSF55874">
    <property type="entry name" value="ATPase domain of HSP90 chaperone/DNA topoisomerase II/histidine kinase"/>
    <property type="match status" value="1"/>
</dbReference>
<dbReference type="Gene3D" id="3.30.565.10">
    <property type="entry name" value="Histidine kinase-like ATPase, C-terminal domain"/>
    <property type="match status" value="1"/>
</dbReference>
<dbReference type="InterPro" id="IPR050351">
    <property type="entry name" value="BphY/WalK/GraS-like"/>
</dbReference>
<evidence type="ECO:0000256" key="7">
    <source>
        <dbReference type="ARBA" id="ARBA00023012"/>
    </source>
</evidence>
<keyword evidence="5 9" id="KW-0418">Kinase</keyword>
<protein>
    <recommendedName>
        <fullName evidence="2">histidine kinase</fullName>
        <ecNumber evidence="2">2.7.13.3</ecNumber>
    </recommendedName>
</protein>
<accession>A0ABM8ARI6</accession>
<dbReference type="GO" id="GO:0016301">
    <property type="term" value="F:kinase activity"/>
    <property type="evidence" value="ECO:0007669"/>
    <property type="project" value="UniProtKB-KW"/>
</dbReference>
<evidence type="ECO:0000256" key="5">
    <source>
        <dbReference type="ARBA" id="ARBA00022777"/>
    </source>
</evidence>
<dbReference type="SMART" id="SM00387">
    <property type="entry name" value="HATPase_c"/>
    <property type="match status" value="1"/>
</dbReference>
<evidence type="ECO:0000256" key="2">
    <source>
        <dbReference type="ARBA" id="ARBA00012438"/>
    </source>
</evidence>
<evidence type="ECO:0000313" key="10">
    <source>
        <dbReference type="Proteomes" id="UP001061361"/>
    </source>
</evidence>
<evidence type="ECO:0000256" key="3">
    <source>
        <dbReference type="ARBA" id="ARBA00022679"/>
    </source>
</evidence>
<keyword evidence="3" id="KW-0808">Transferase</keyword>
<dbReference type="PANTHER" id="PTHR42878:SF7">
    <property type="entry name" value="SENSOR HISTIDINE KINASE GLRK"/>
    <property type="match status" value="1"/>
</dbReference>
<dbReference type="RefSeq" id="WP_264983953.1">
    <property type="nucleotide sequence ID" value="NZ_AP026708.1"/>
</dbReference>
<feature type="domain" description="Histidine kinase" evidence="8">
    <location>
        <begin position="309"/>
        <end position="468"/>
    </location>
</feature>
<dbReference type="EC" id="2.7.13.3" evidence="2"/>
<dbReference type="PANTHER" id="PTHR42878">
    <property type="entry name" value="TWO-COMPONENT HISTIDINE KINASE"/>
    <property type="match status" value="1"/>
</dbReference>
<dbReference type="PRINTS" id="PR00344">
    <property type="entry name" value="BCTRLSENSOR"/>
</dbReference>
<name>A0ABM8ARI6_9BACT</name>
<evidence type="ECO:0000256" key="1">
    <source>
        <dbReference type="ARBA" id="ARBA00000085"/>
    </source>
</evidence>
<organism evidence="9 10">
    <name type="scientific">Pseudodesulfovibrio portus</name>
    <dbReference type="NCBI Taxonomy" id="231439"/>
    <lineage>
        <taxon>Bacteria</taxon>
        <taxon>Pseudomonadati</taxon>
        <taxon>Thermodesulfobacteriota</taxon>
        <taxon>Desulfovibrionia</taxon>
        <taxon>Desulfovibrionales</taxon>
        <taxon>Desulfovibrionaceae</taxon>
    </lineage>
</organism>
<dbReference type="InterPro" id="IPR003594">
    <property type="entry name" value="HATPase_dom"/>
</dbReference>
<evidence type="ECO:0000259" key="8">
    <source>
        <dbReference type="PROSITE" id="PS50109"/>
    </source>
</evidence>
<proteinExistence type="predicted"/>
<evidence type="ECO:0000256" key="4">
    <source>
        <dbReference type="ARBA" id="ARBA00022741"/>
    </source>
</evidence>
<dbReference type="EMBL" id="AP026708">
    <property type="protein sequence ID" value="BDQ33901.1"/>
    <property type="molecule type" value="Genomic_DNA"/>
</dbReference>
<evidence type="ECO:0000313" key="9">
    <source>
        <dbReference type="EMBL" id="BDQ33901.1"/>
    </source>
</evidence>
<dbReference type="InterPro" id="IPR036890">
    <property type="entry name" value="HATPase_C_sf"/>
</dbReference>
<evidence type="ECO:0000256" key="6">
    <source>
        <dbReference type="ARBA" id="ARBA00022840"/>
    </source>
</evidence>
<comment type="catalytic activity">
    <reaction evidence="1">
        <text>ATP + protein L-histidine = ADP + protein N-phospho-L-histidine.</text>
        <dbReference type="EC" id="2.7.13.3"/>
    </reaction>
</comment>
<reference evidence="9" key="1">
    <citation type="submission" date="2022-08" db="EMBL/GenBank/DDBJ databases">
        <title>Genome Sequence of the sulphate-reducing bacterium, Pseudodesulfovibrio portus JCM14722.</title>
        <authorList>
            <person name="Kondo R."/>
            <person name="Kataoka T."/>
        </authorList>
    </citation>
    <scope>NUCLEOTIDE SEQUENCE</scope>
    <source>
        <strain evidence="9">JCM 14722</strain>
    </source>
</reference>
<dbReference type="InterPro" id="IPR004358">
    <property type="entry name" value="Sig_transdc_His_kin-like_C"/>
</dbReference>
<sequence>MIDDGRRYMAEDGEEPCFEELTEEERMDYVTSRIEAKLLDYDGYDFTLRQSRALNIFFELSQELRGREMFYTVCMVIPRILLRLESSIYILEDEETFSLAGCSLGRCEMEPTRTWDHELTDHIVLSGQRLFIPICANPEYIDMLPFAPPHNIIGSFVMSPCDKLAGHAQLFLEKYVNRIGFQLHHRIIRARNREHISFIKSMVQDIGHNVIVPNMYFKLYFNQLKRQIEELHLTTAKVLDMMNDCGRQDCVGEGNRLASIAAGIEAQYQEIYSHYESTSMFLETLLRRRHFEEGRYVLDKREVNLRKTVIEPVVERFRLRFEDLGIKLDLSLGGPPDQMIRLVIDRGLILQVVDNLFNNALKYTGNADLPDGRSGKFVAYGWEVLKDHFAPGLPGIRIWVASTGKPLELGDPMEVFKPGFRAGNVARQPGTGRGLYFVRQVVELHDGQVGYAYTARGNEFSMILPFEQEKR</sequence>
<dbReference type="InterPro" id="IPR005467">
    <property type="entry name" value="His_kinase_dom"/>
</dbReference>
<keyword evidence="6" id="KW-0067">ATP-binding</keyword>
<gene>
    <name evidence="9" type="ORF">JCM14722_14430</name>
</gene>
<dbReference type="Proteomes" id="UP001061361">
    <property type="component" value="Chromosome"/>
</dbReference>
<keyword evidence="4" id="KW-0547">Nucleotide-binding</keyword>
<dbReference type="PROSITE" id="PS50109">
    <property type="entry name" value="HIS_KIN"/>
    <property type="match status" value="1"/>
</dbReference>
<keyword evidence="7" id="KW-0902">Two-component regulatory system</keyword>
<keyword evidence="10" id="KW-1185">Reference proteome</keyword>
<dbReference type="Pfam" id="PF02518">
    <property type="entry name" value="HATPase_c"/>
    <property type="match status" value="1"/>
</dbReference>